<proteinExistence type="predicted"/>
<feature type="transmembrane region" description="Helical" evidence="1">
    <location>
        <begin position="6"/>
        <end position="23"/>
    </location>
</feature>
<feature type="transmembrane region" description="Helical" evidence="1">
    <location>
        <begin position="178"/>
        <end position="197"/>
    </location>
</feature>
<dbReference type="EMBL" id="LT899436">
    <property type="protein sequence ID" value="SNR14311.1"/>
    <property type="molecule type" value="Genomic_DNA"/>
</dbReference>
<keyword evidence="1" id="KW-0472">Membrane</keyword>
<dbReference type="KEGG" id="tje:TJEJU_0528"/>
<feature type="transmembrane region" description="Helical" evidence="1">
    <location>
        <begin position="30"/>
        <end position="53"/>
    </location>
</feature>
<keyword evidence="3" id="KW-1185">Reference proteome</keyword>
<organism evidence="2 3">
    <name type="scientific">Tenacibaculum jejuense</name>
    <dbReference type="NCBI Taxonomy" id="584609"/>
    <lineage>
        <taxon>Bacteria</taxon>
        <taxon>Pseudomonadati</taxon>
        <taxon>Bacteroidota</taxon>
        <taxon>Flavobacteriia</taxon>
        <taxon>Flavobacteriales</taxon>
        <taxon>Flavobacteriaceae</taxon>
        <taxon>Tenacibaculum</taxon>
    </lineage>
</organism>
<gene>
    <name evidence="2" type="ORF">TJEJU_0528</name>
</gene>
<sequence>MIPFLKPLFLFELMSLLILILSYRKFPYNYMVFLLIILLSTVITEALTILFIKYNLGNINFHFYYSFILFNSIYFFYSKIINNENSMKLIRILTLVFSLSWFLYLFVDGSFNYLLILGSFNTSIYAFLYLKELLMSDRIINYKKVLPFWISVSFLIFYTSSIPFFLIQKQMSNRSFYFILKSLGIIMYSGIIFGLLCSNKEERY</sequence>
<accession>A0A238U527</accession>
<feature type="transmembrane region" description="Helical" evidence="1">
    <location>
        <begin position="59"/>
        <end position="77"/>
    </location>
</feature>
<keyword evidence="1" id="KW-1133">Transmembrane helix</keyword>
<feature type="transmembrane region" description="Helical" evidence="1">
    <location>
        <begin position="146"/>
        <end position="166"/>
    </location>
</feature>
<dbReference type="Proteomes" id="UP000215214">
    <property type="component" value="Chromosome TJEJU"/>
</dbReference>
<name>A0A238U527_9FLAO</name>
<evidence type="ECO:0000313" key="3">
    <source>
        <dbReference type="Proteomes" id="UP000215214"/>
    </source>
</evidence>
<reference evidence="2 3" key="1">
    <citation type="submission" date="2017-07" db="EMBL/GenBank/DDBJ databases">
        <authorList>
            <person name="Sun Z.S."/>
            <person name="Albrecht U."/>
            <person name="Echele G."/>
            <person name="Lee C.C."/>
        </authorList>
    </citation>
    <scope>NUCLEOTIDE SEQUENCE [LARGE SCALE GENOMIC DNA]</scope>
    <source>
        <strain evidence="3">type strain: KCTC 22618</strain>
    </source>
</reference>
<evidence type="ECO:0000256" key="1">
    <source>
        <dbReference type="SAM" id="Phobius"/>
    </source>
</evidence>
<dbReference type="AlphaFoldDB" id="A0A238U527"/>
<evidence type="ECO:0000313" key="2">
    <source>
        <dbReference type="EMBL" id="SNR14311.1"/>
    </source>
</evidence>
<feature type="transmembrane region" description="Helical" evidence="1">
    <location>
        <begin position="113"/>
        <end position="134"/>
    </location>
</feature>
<protein>
    <submittedName>
        <fullName evidence="2">Uncharacterized protein</fullName>
    </submittedName>
</protein>
<feature type="transmembrane region" description="Helical" evidence="1">
    <location>
        <begin position="89"/>
        <end position="107"/>
    </location>
</feature>
<keyword evidence="1" id="KW-0812">Transmembrane</keyword>